<dbReference type="GO" id="GO:0016757">
    <property type="term" value="F:glycosyltransferase activity"/>
    <property type="evidence" value="ECO:0007669"/>
    <property type="project" value="InterPro"/>
</dbReference>
<sequence>MKFAIITHVVHVKQDGKYFGYSPYIREMNIWGKYVDELIVVAPLTSKRELTKIDDFYENKNIDFRKIPAFSITSLPNTISSIFKLPVIFWKIFWAMKKADHIHLRCPGNVGLIGCVVQILFPGKIKTAKYAGNWDPKSSQPLTYRIQKWILNNTFLTRNMKVLVYGEWEKISHNIKPFFTASYFEKDKTSLKMSNLNGVINFIFVGTLSLGKNPLYAVKLVEGLFKSGYKVSLQLYGEGVERDTLVKYILSNKLENYIMLKGNQNQEIIIQACQNSHFVILPSKSEGWPKALAEGMFWGCVPVATAVSMVPYMLDYGNRGILLQRELTKDIQQLEDILNHEERFDCFRKESSEWSRKYTLDLFESEIERILKK</sequence>
<dbReference type="EMBL" id="CP029255">
    <property type="protein sequence ID" value="AWK02969.1"/>
    <property type="molecule type" value="Genomic_DNA"/>
</dbReference>
<reference evidence="2 3" key="1">
    <citation type="submission" date="2018-05" db="EMBL/GenBank/DDBJ databases">
        <title>Genome sequencing of Flavobacterium sp. HYN0056.</title>
        <authorList>
            <person name="Yi H."/>
            <person name="Baek C."/>
        </authorList>
    </citation>
    <scope>NUCLEOTIDE SEQUENCE [LARGE SCALE GENOMIC DNA]</scope>
    <source>
        <strain evidence="2 3">HYN0056</strain>
    </source>
</reference>
<feature type="domain" description="Glycosyl transferase family 1" evidence="1">
    <location>
        <begin position="202"/>
        <end position="336"/>
    </location>
</feature>
<dbReference type="PANTHER" id="PTHR12526">
    <property type="entry name" value="GLYCOSYLTRANSFERASE"/>
    <property type="match status" value="1"/>
</dbReference>
<gene>
    <name evidence="2" type="ORF">HYN56_01560</name>
</gene>
<dbReference type="SUPFAM" id="SSF53756">
    <property type="entry name" value="UDP-Glycosyltransferase/glycogen phosphorylase"/>
    <property type="match status" value="1"/>
</dbReference>
<protein>
    <submittedName>
        <fullName evidence="2">Glycosyl transferase</fullName>
    </submittedName>
</protein>
<dbReference type="KEGG" id="fcr:HYN56_01560"/>
<evidence type="ECO:0000313" key="3">
    <source>
        <dbReference type="Proteomes" id="UP000245250"/>
    </source>
</evidence>
<dbReference type="Pfam" id="PF00534">
    <property type="entry name" value="Glycos_transf_1"/>
    <property type="match status" value="1"/>
</dbReference>
<evidence type="ECO:0000259" key="1">
    <source>
        <dbReference type="Pfam" id="PF00534"/>
    </source>
</evidence>
<dbReference type="AlphaFoldDB" id="A0A2S1YFZ4"/>
<proteinExistence type="predicted"/>
<dbReference type="InterPro" id="IPR001296">
    <property type="entry name" value="Glyco_trans_1"/>
</dbReference>
<dbReference type="RefSeq" id="WP_109190583.1">
    <property type="nucleotide sequence ID" value="NZ_CP029255.1"/>
</dbReference>
<keyword evidence="3" id="KW-1185">Reference proteome</keyword>
<dbReference type="PANTHER" id="PTHR12526:SF630">
    <property type="entry name" value="GLYCOSYLTRANSFERASE"/>
    <property type="match status" value="1"/>
</dbReference>
<accession>A0A2S1YFZ4</accession>
<organism evidence="2 3">
    <name type="scientific">Flavobacterium crocinum</name>
    <dbReference type="NCBI Taxonomy" id="2183896"/>
    <lineage>
        <taxon>Bacteria</taxon>
        <taxon>Pseudomonadati</taxon>
        <taxon>Bacteroidota</taxon>
        <taxon>Flavobacteriia</taxon>
        <taxon>Flavobacteriales</taxon>
        <taxon>Flavobacteriaceae</taxon>
        <taxon>Flavobacterium</taxon>
    </lineage>
</organism>
<dbReference type="Proteomes" id="UP000245250">
    <property type="component" value="Chromosome"/>
</dbReference>
<dbReference type="Gene3D" id="3.40.50.2000">
    <property type="entry name" value="Glycogen Phosphorylase B"/>
    <property type="match status" value="2"/>
</dbReference>
<evidence type="ECO:0000313" key="2">
    <source>
        <dbReference type="EMBL" id="AWK02969.1"/>
    </source>
</evidence>
<dbReference type="OrthoDB" id="1395864at2"/>
<keyword evidence="2" id="KW-0808">Transferase</keyword>
<name>A0A2S1YFZ4_9FLAO</name>